<dbReference type="SUPFAM" id="SSF46626">
    <property type="entry name" value="Cytochrome c"/>
    <property type="match status" value="1"/>
</dbReference>
<feature type="transmembrane region" description="Helical" evidence="7">
    <location>
        <begin position="129"/>
        <end position="146"/>
    </location>
</feature>
<keyword evidence="7" id="KW-0472">Membrane</keyword>
<keyword evidence="2 4" id="KW-0479">Metal-binding</keyword>
<keyword evidence="7" id="KW-0812">Transmembrane</keyword>
<dbReference type="InterPro" id="IPR036909">
    <property type="entry name" value="Cyt_c-like_dom_sf"/>
</dbReference>
<dbReference type="InterPro" id="IPR050597">
    <property type="entry name" value="Cytochrome_c_Oxidase_Subunit"/>
</dbReference>
<evidence type="ECO:0000259" key="8">
    <source>
        <dbReference type="PROSITE" id="PS51007"/>
    </source>
</evidence>
<keyword evidence="5" id="KW-0175">Coiled coil</keyword>
<evidence type="ECO:0000256" key="4">
    <source>
        <dbReference type="PROSITE-ProRule" id="PRU00433"/>
    </source>
</evidence>
<evidence type="ECO:0000256" key="2">
    <source>
        <dbReference type="ARBA" id="ARBA00022723"/>
    </source>
</evidence>
<dbReference type="InterPro" id="IPR038414">
    <property type="entry name" value="CcoP_N_sf"/>
</dbReference>
<dbReference type="EMBL" id="CP080429">
    <property type="protein sequence ID" value="QYJ67546.1"/>
    <property type="molecule type" value="Genomic_DNA"/>
</dbReference>
<organism evidence="9 10">
    <name type="scientific">Flavobacterium litorale</name>
    <dbReference type="NCBI Taxonomy" id="2856519"/>
    <lineage>
        <taxon>Bacteria</taxon>
        <taxon>Pseudomonadati</taxon>
        <taxon>Bacteroidota</taxon>
        <taxon>Flavobacteriia</taxon>
        <taxon>Flavobacteriales</taxon>
        <taxon>Flavobacteriaceae</taxon>
        <taxon>Flavobacterium</taxon>
    </lineage>
</organism>
<proteinExistence type="predicted"/>
<accession>A0ABX8V3X9</accession>
<feature type="domain" description="Cytochrome c" evidence="8">
    <location>
        <begin position="194"/>
        <end position="274"/>
    </location>
</feature>
<feature type="coiled-coil region" evidence="5">
    <location>
        <begin position="157"/>
        <end position="184"/>
    </location>
</feature>
<evidence type="ECO:0000256" key="1">
    <source>
        <dbReference type="ARBA" id="ARBA00022617"/>
    </source>
</evidence>
<feature type="transmembrane region" description="Helical" evidence="7">
    <location>
        <begin position="7"/>
        <end position="26"/>
    </location>
</feature>
<dbReference type="RefSeq" id="WP_220639891.1">
    <property type="nucleotide sequence ID" value="NZ_CP080429.1"/>
</dbReference>
<dbReference type="PROSITE" id="PS51007">
    <property type="entry name" value="CYTC"/>
    <property type="match status" value="1"/>
</dbReference>
<feature type="transmembrane region" description="Helical" evidence="7">
    <location>
        <begin position="38"/>
        <end position="58"/>
    </location>
</feature>
<feature type="region of interest" description="Disordered" evidence="6">
    <location>
        <begin position="273"/>
        <end position="327"/>
    </location>
</feature>
<evidence type="ECO:0000313" key="10">
    <source>
        <dbReference type="Proteomes" id="UP000825381"/>
    </source>
</evidence>
<evidence type="ECO:0000256" key="3">
    <source>
        <dbReference type="ARBA" id="ARBA00023004"/>
    </source>
</evidence>
<dbReference type="PANTHER" id="PTHR33751">
    <property type="entry name" value="CBB3-TYPE CYTOCHROME C OXIDASE SUBUNIT FIXP"/>
    <property type="match status" value="1"/>
</dbReference>
<sequence length="327" mass="36557">MRKIIPVYVRVPVLFALVFMAMEYFIDSGEKPAFIEYPMVSVFLFVFLFTQIAIEIVISAMDKITYAILTEEQKKQLAETEAMGITETAWYKKLKGFFTKSKPIEEEDTIILDHDYDGIKELDNVLPPWWVYLFYITIIFSVIYLVRFHIYGGYTQEEEFQKEMAEAKIAVEEYKKTAKDLVSAETVTLLTESGDLASGKEIFNTNCAACHRADGGGGIGPNLTDAYWILGGGIKNVFTTIMEGGRDGKGMVAWNGTLKPSEIQQVSSYVLSMQGTNPPDAKAAEGEIWQDETEAPTTEEGAENADDKDATEETAADTEEELQVAQN</sequence>
<name>A0ABX8V3X9_9FLAO</name>
<feature type="compositionally biased region" description="Acidic residues" evidence="6">
    <location>
        <begin position="300"/>
        <end position="327"/>
    </location>
</feature>
<evidence type="ECO:0000256" key="6">
    <source>
        <dbReference type="SAM" id="MobiDB-lite"/>
    </source>
</evidence>
<evidence type="ECO:0000256" key="7">
    <source>
        <dbReference type="SAM" id="Phobius"/>
    </source>
</evidence>
<dbReference type="Proteomes" id="UP000825381">
    <property type="component" value="Chromosome"/>
</dbReference>
<evidence type="ECO:0000313" key="9">
    <source>
        <dbReference type="EMBL" id="QYJ67546.1"/>
    </source>
</evidence>
<dbReference type="InterPro" id="IPR009056">
    <property type="entry name" value="Cyt_c-like_dom"/>
</dbReference>
<dbReference type="Pfam" id="PF14715">
    <property type="entry name" value="FixP_N"/>
    <property type="match status" value="1"/>
</dbReference>
<dbReference type="Gene3D" id="6.10.280.130">
    <property type="match status" value="1"/>
</dbReference>
<evidence type="ECO:0000256" key="5">
    <source>
        <dbReference type="SAM" id="Coils"/>
    </source>
</evidence>
<dbReference type="PANTHER" id="PTHR33751:SF1">
    <property type="entry name" value="CBB3-TYPE CYTOCHROME C OXIDASE SUBUNIT FIXP"/>
    <property type="match status" value="1"/>
</dbReference>
<keyword evidence="3 4" id="KW-0408">Iron</keyword>
<keyword evidence="7" id="KW-1133">Transmembrane helix</keyword>
<dbReference type="Pfam" id="PF13442">
    <property type="entry name" value="Cytochrome_CBB3"/>
    <property type="match status" value="1"/>
</dbReference>
<protein>
    <submittedName>
        <fullName evidence="9">C-type cytochrome</fullName>
    </submittedName>
</protein>
<reference evidence="9 10" key="1">
    <citation type="submission" date="2021-07" db="EMBL/GenBank/DDBJ databases">
        <title>Flavobacterium WSW3-B6 sp.nov, isolated from seaweed.</title>
        <authorList>
            <person name="Muhammad N."/>
            <person name="Ho H."/>
            <person name="Lee Y.-J."/>
            <person name="Nguyen T."/>
            <person name="Ho J."/>
            <person name="Kim S.-G."/>
        </authorList>
    </citation>
    <scope>NUCLEOTIDE SEQUENCE [LARGE SCALE GENOMIC DNA]</scope>
    <source>
        <strain evidence="9 10">WSW3-B6</strain>
    </source>
</reference>
<dbReference type="InterPro" id="IPR032858">
    <property type="entry name" value="CcoP_N"/>
</dbReference>
<dbReference type="Gene3D" id="1.10.760.10">
    <property type="entry name" value="Cytochrome c-like domain"/>
    <property type="match status" value="1"/>
</dbReference>
<gene>
    <name evidence="9" type="ORF">K1I41_08250</name>
</gene>
<keyword evidence="10" id="KW-1185">Reference proteome</keyword>
<keyword evidence="1 4" id="KW-0349">Heme</keyword>